<dbReference type="InterPro" id="IPR047057">
    <property type="entry name" value="MerR_fam"/>
</dbReference>
<evidence type="ECO:0000259" key="2">
    <source>
        <dbReference type="PROSITE" id="PS50937"/>
    </source>
</evidence>
<reference evidence="3 4" key="1">
    <citation type="submission" date="2019-01" db="EMBL/GenBank/DDBJ databases">
        <title>Complete genome sequence of Cohnella hallensis HS21 isolated from Korean fir (Abies koreana) rhizospheric soil.</title>
        <authorList>
            <person name="Jiang L."/>
            <person name="Kang S.W."/>
            <person name="Kim S."/>
            <person name="Jung J."/>
            <person name="Kim C.Y."/>
            <person name="Kim D.H."/>
            <person name="Kim S.W."/>
            <person name="Lee J."/>
        </authorList>
    </citation>
    <scope>NUCLEOTIDE SEQUENCE [LARGE SCALE GENOMIC DNA]</scope>
    <source>
        <strain evidence="3 4">HS21</strain>
    </source>
</reference>
<dbReference type="AlphaFoldDB" id="A0A3T1DAW7"/>
<dbReference type="InterPro" id="IPR009061">
    <property type="entry name" value="DNA-bd_dom_put_sf"/>
</dbReference>
<dbReference type="SUPFAM" id="SSF46955">
    <property type="entry name" value="Putative DNA-binding domain"/>
    <property type="match status" value="1"/>
</dbReference>
<dbReference type="CDD" id="cd01109">
    <property type="entry name" value="HTH_YyaN"/>
    <property type="match status" value="1"/>
</dbReference>
<evidence type="ECO:0000313" key="4">
    <source>
        <dbReference type="Proteomes" id="UP000289856"/>
    </source>
</evidence>
<evidence type="ECO:0000313" key="3">
    <source>
        <dbReference type="EMBL" id="BBI35223.1"/>
    </source>
</evidence>
<gene>
    <name evidence="3" type="ORF">KCTCHS21_46220</name>
</gene>
<name>A0A3T1DAW7_9BACL</name>
<dbReference type="PROSITE" id="PS50937">
    <property type="entry name" value="HTH_MERR_2"/>
    <property type="match status" value="1"/>
</dbReference>
<dbReference type="KEGG" id="cohn:KCTCHS21_46220"/>
<dbReference type="GO" id="GO:0003700">
    <property type="term" value="F:DNA-binding transcription factor activity"/>
    <property type="evidence" value="ECO:0007669"/>
    <property type="project" value="InterPro"/>
</dbReference>
<keyword evidence="1" id="KW-0238">DNA-binding</keyword>
<protein>
    <submittedName>
        <fullName evidence="3">Transcriptional regulator</fullName>
    </submittedName>
</protein>
<proteinExistence type="predicted"/>
<dbReference type="PANTHER" id="PTHR30204">
    <property type="entry name" value="REDOX-CYCLING DRUG-SENSING TRANSCRIPTIONAL ACTIVATOR SOXR"/>
    <property type="match status" value="1"/>
</dbReference>
<evidence type="ECO:0000256" key="1">
    <source>
        <dbReference type="ARBA" id="ARBA00023125"/>
    </source>
</evidence>
<dbReference type="Proteomes" id="UP000289856">
    <property type="component" value="Chromosome"/>
</dbReference>
<feature type="domain" description="HTH merR-type" evidence="2">
    <location>
        <begin position="2"/>
        <end position="71"/>
    </location>
</feature>
<dbReference type="Pfam" id="PF13411">
    <property type="entry name" value="MerR_1"/>
    <property type="match status" value="1"/>
</dbReference>
<dbReference type="EMBL" id="AP019400">
    <property type="protein sequence ID" value="BBI35223.1"/>
    <property type="molecule type" value="Genomic_DNA"/>
</dbReference>
<dbReference type="InterPro" id="IPR000551">
    <property type="entry name" value="MerR-type_HTH_dom"/>
</dbReference>
<sequence length="134" mass="15588">MKLSIGEASEILACPASTIRYYEKEGLLPLIQRDQSGKRYFTQTDLDWIKLITCFRATGMKLVDLKKIVELSLQGEETIPERKKILKEHQKELHRKQTELNKAFEAILHKLNIYDHIEQERITSPNGIYQGDNC</sequence>
<dbReference type="SMART" id="SM00422">
    <property type="entry name" value="HTH_MERR"/>
    <property type="match status" value="1"/>
</dbReference>
<dbReference type="OrthoDB" id="9811174at2"/>
<dbReference type="Gene3D" id="1.10.1660.10">
    <property type="match status" value="1"/>
</dbReference>
<keyword evidence="4" id="KW-1185">Reference proteome</keyword>
<dbReference type="GO" id="GO:0003677">
    <property type="term" value="F:DNA binding"/>
    <property type="evidence" value="ECO:0007669"/>
    <property type="project" value="UniProtKB-KW"/>
</dbReference>
<accession>A0A3T1DAW7</accession>
<organism evidence="3 4">
    <name type="scientific">Cohnella abietis</name>
    <dbReference type="NCBI Taxonomy" id="2507935"/>
    <lineage>
        <taxon>Bacteria</taxon>
        <taxon>Bacillati</taxon>
        <taxon>Bacillota</taxon>
        <taxon>Bacilli</taxon>
        <taxon>Bacillales</taxon>
        <taxon>Paenibacillaceae</taxon>
        <taxon>Cohnella</taxon>
    </lineage>
</organism>
<dbReference type="PANTHER" id="PTHR30204:SF83">
    <property type="entry name" value="TRANSCRIPTIONAL REGULATOR, MERR FAMILY"/>
    <property type="match status" value="1"/>
</dbReference>
<dbReference type="RefSeq" id="WP_130613697.1">
    <property type="nucleotide sequence ID" value="NZ_AP019400.1"/>
</dbReference>